<dbReference type="SUPFAM" id="SSF51905">
    <property type="entry name" value="FAD/NAD(P)-binding domain"/>
    <property type="match status" value="1"/>
</dbReference>
<dbReference type="Gene3D" id="3.50.50.60">
    <property type="entry name" value="FAD/NAD(P)-binding domain"/>
    <property type="match status" value="1"/>
</dbReference>
<evidence type="ECO:0000313" key="2">
    <source>
        <dbReference type="Proteomes" id="UP000186074"/>
    </source>
</evidence>
<organism evidence="1 2">
    <name type="scientific">Poseidonibacter parvus</name>
    <dbReference type="NCBI Taxonomy" id="1850254"/>
    <lineage>
        <taxon>Bacteria</taxon>
        <taxon>Pseudomonadati</taxon>
        <taxon>Campylobacterota</taxon>
        <taxon>Epsilonproteobacteria</taxon>
        <taxon>Campylobacterales</taxon>
        <taxon>Arcobacteraceae</taxon>
        <taxon>Poseidonibacter</taxon>
    </lineage>
</organism>
<protein>
    <recommendedName>
        <fullName evidence="3">Amine oxidase domain-containing protein</fullName>
    </recommendedName>
</protein>
<dbReference type="STRING" id="1850254.LPB137_01410"/>
<dbReference type="Proteomes" id="UP000186074">
    <property type="component" value="Chromosome"/>
</dbReference>
<proteinExistence type="predicted"/>
<accession>A0A1P8KJ57</accession>
<gene>
    <name evidence="1" type="ORF">LPB137_01410</name>
</gene>
<dbReference type="Gene3D" id="3.90.660.10">
    <property type="match status" value="1"/>
</dbReference>
<reference evidence="1 2" key="1">
    <citation type="submission" date="2017-01" db="EMBL/GenBank/DDBJ databases">
        <title>Genome sequencing of Arcobacter sp. LPB0137.</title>
        <authorList>
            <person name="Lee G.-W."/>
            <person name="Yi H."/>
        </authorList>
    </citation>
    <scope>NUCLEOTIDE SEQUENCE [LARGE SCALE GENOMIC DNA]</scope>
    <source>
        <strain evidence="1 2">LPB0137</strain>
    </source>
</reference>
<dbReference type="PANTHER" id="PTHR16128:SF5">
    <property type="entry name" value="FAD_NAD(P)-BINDING OXIDOREDUCTASE FAMILY PROTEIN"/>
    <property type="match status" value="1"/>
</dbReference>
<evidence type="ECO:0008006" key="3">
    <source>
        <dbReference type="Google" id="ProtNLM"/>
    </source>
</evidence>
<dbReference type="OrthoDB" id="5792777at2"/>
<dbReference type="RefSeq" id="WP_076083381.1">
    <property type="nucleotide sequence ID" value="NZ_CP019070.1"/>
</dbReference>
<evidence type="ECO:0000313" key="1">
    <source>
        <dbReference type="EMBL" id="APW64587.1"/>
    </source>
</evidence>
<dbReference type="EMBL" id="CP019070">
    <property type="protein sequence ID" value="APW64587.1"/>
    <property type="molecule type" value="Genomic_DNA"/>
</dbReference>
<keyword evidence="2" id="KW-1185">Reference proteome</keyword>
<sequence length="314" mass="36645">MKIAIIGAGLSGCNVYKNLKQQNHDITIFEKSRGTGGRLSTKYIDDKFIDHGTPFINTRNYKSANFLDFLDKKVTQNTLRNIDKKYYPTNGINKLCSSLINKKDLITNTRITNAKLINQKWTLTDNTNTIYDDFDFVVFTIPATQILENDFDLDEDTKEQLQNISYAPMASLICYTNNTNTKKIKNQDLNKSELFYKVIDNSTKYDYEDFESYVFHLNKDFVLENMNLEKNELFELIHQKISKEFDINLKEDFNVVEHFWKFAFAKEQLEKDFILNKEKSYGICGDYFNGINLEATYQSSLKISDEINSIYKKG</sequence>
<dbReference type="Pfam" id="PF13450">
    <property type="entry name" value="NAD_binding_8"/>
    <property type="match status" value="1"/>
</dbReference>
<dbReference type="KEGG" id="alp:LPB137_01410"/>
<name>A0A1P8KJ57_9BACT</name>
<dbReference type="InterPro" id="IPR036188">
    <property type="entry name" value="FAD/NAD-bd_sf"/>
</dbReference>
<dbReference type="AlphaFoldDB" id="A0A1P8KJ57"/>
<dbReference type="PANTHER" id="PTHR16128">
    <property type="entry name" value="FAD/NAD(P)-BINDING OXIDOREDUCTASE FAMILY PROTEIN"/>
    <property type="match status" value="1"/>
</dbReference>